<sequence length="191" mass="21073">MPARKPTLLDQVDWLMDRVPGARFEVIGGEICVTPLPDGPHQSVLTDLTLLFMDAGLDNESTEVLQKVAVWLPGGPSDFAIPDLSVIEPFDDHMIEFNCYDPAIFRLVLEVTANNYGNELRSKVAAYAQAKIPVYVILNRRDDRIHVLTDPSGDAYGDHRVHSPGERITLPESIGAKVTLDVKALLDAARN</sequence>
<protein>
    <submittedName>
        <fullName evidence="2">Uma2 family endonuclease</fullName>
    </submittedName>
</protein>
<evidence type="ECO:0000313" key="3">
    <source>
        <dbReference type="Proteomes" id="UP000308697"/>
    </source>
</evidence>
<keyword evidence="2" id="KW-0540">Nuclease</keyword>
<proteinExistence type="predicted"/>
<evidence type="ECO:0000259" key="1">
    <source>
        <dbReference type="Pfam" id="PF05685"/>
    </source>
</evidence>
<dbReference type="SUPFAM" id="SSF52980">
    <property type="entry name" value="Restriction endonuclease-like"/>
    <property type="match status" value="1"/>
</dbReference>
<keyword evidence="3" id="KW-1185">Reference proteome</keyword>
<dbReference type="Pfam" id="PF05685">
    <property type="entry name" value="Uma2"/>
    <property type="match status" value="1"/>
</dbReference>
<dbReference type="PANTHER" id="PTHR35400:SF3">
    <property type="entry name" value="SLL1072 PROTEIN"/>
    <property type="match status" value="1"/>
</dbReference>
<dbReference type="GO" id="GO:0004519">
    <property type="term" value="F:endonuclease activity"/>
    <property type="evidence" value="ECO:0007669"/>
    <property type="project" value="UniProtKB-KW"/>
</dbReference>
<evidence type="ECO:0000313" key="2">
    <source>
        <dbReference type="EMBL" id="TJZ45334.1"/>
    </source>
</evidence>
<feature type="domain" description="Putative restriction endonuclease" evidence="1">
    <location>
        <begin position="20"/>
        <end position="182"/>
    </location>
</feature>
<gene>
    <name evidence="2" type="ORF">FCH28_28765</name>
</gene>
<comment type="caution">
    <text evidence="2">The sequence shown here is derived from an EMBL/GenBank/DDBJ whole genome shotgun (WGS) entry which is preliminary data.</text>
</comment>
<reference evidence="2 3" key="1">
    <citation type="submission" date="2019-04" db="EMBL/GenBank/DDBJ databases">
        <title>Streptomyces piniterrae sp. nov., a heliquinomycin-producing actinomycete isolated from rhizosphere soil of Pinus yunnanensis.</title>
        <authorList>
            <person name="Zhuang X."/>
            <person name="Zhao J."/>
        </authorList>
    </citation>
    <scope>NUCLEOTIDE SEQUENCE [LARGE SCALE GENOMIC DNA]</scope>
    <source>
        <strain evidence="3">jys28</strain>
    </source>
</reference>
<name>A0A4U0N6N4_9ACTN</name>
<dbReference type="CDD" id="cd06260">
    <property type="entry name" value="DUF820-like"/>
    <property type="match status" value="1"/>
</dbReference>
<keyword evidence="2" id="KW-0255">Endonuclease</keyword>
<dbReference type="RefSeq" id="WP_136743076.1">
    <property type="nucleotide sequence ID" value="NZ_SUMB01000011.1"/>
</dbReference>
<dbReference type="EMBL" id="SUMB01000011">
    <property type="protein sequence ID" value="TJZ45334.1"/>
    <property type="molecule type" value="Genomic_DNA"/>
</dbReference>
<dbReference type="PANTHER" id="PTHR35400">
    <property type="entry name" value="SLR1083 PROTEIN"/>
    <property type="match status" value="1"/>
</dbReference>
<organism evidence="2 3">
    <name type="scientific">Streptomyces piniterrae</name>
    <dbReference type="NCBI Taxonomy" id="2571125"/>
    <lineage>
        <taxon>Bacteria</taxon>
        <taxon>Bacillati</taxon>
        <taxon>Actinomycetota</taxon>
        <taxon>Actinomycetes</taxon>
        <taxon>Kitasatosporales</taxon>
        <taxon>Streptomycetaceae</taxon>
        <taxon>Streptomyces</taxon>
    </lineage>
</organism>
<keyword evidence="2" id="KW-0378">Hydrolase</keyword>
<dbReference type="InterPro" id="IPR008538">
    <property type="entry name" value="Uma2"/>
</dbReference>
<accession>A0A4U0N6N4</accession>
<dbReference type="AlphaFoldDB" id="A0A4U0N6N4"/>
<dbReference type="Gene3D" id="3.90.1570.10">
    <property type="entry name" value="tt1808, chain A"/>
    <property type="match status" value="1"/>
</dbReference>
<dbReference type="InterPro" id="IPR012296">
    <property type="entry name" value="Nuclease_put_TT1808"/>
</dbReference>
<dbReference type="OrthoDB" id="4309709at2"/>
<dbReference type="Proteomes" id="UP000308697">
    <property type="component" value="Unassembled WGS sequence"/>
</dbReference>
<dbReference type="InterPro" id="IPR011335">
    <property type="entry name" value="Restrct_endonuc-II-like"/>
</dbReference>